<dbReference type="AlphaFoldDB" id="A0A6P1E219"/>
<sequence length="144" mass="16499">MKLKEFVTGVAIMSALGVGMFLSSSQVSASVWHKGMPNALKGTWRTHNRKIVKGTYEYYILKIKGSRIDGTMFANTHGHIQEDAGPINVYNTHYRYLGNHVYRIRAKNALGNASTQINLKWLNKHTMQTYWKSGNKWVVEGYYR</sequence>
<protein>
    <submittedName>
        <fullName evidence="1">Uncharacterized protein</fullName>
    </submittedName>
</protein>
<evidence type="ECO:0000313" key="2">
    <source>
        <dbReference type="Proteomes" id="UP000465035"/>
    </source>
</evidence>
<accession>A0A6P1E219</accession>
<evidence type="ECO:0000313" key="1">
    <source>
        <dbReference type="EMBL" id="QHB51356.1"/>
    </source>
</evidence>
<dbReference type="GeneID" id="69057431"/>
<organism evidence="1 2">
    <name type="scientific">Lentilactobacillus hilgardii</name>
    <name type="common">Lactobacillus hilgardii</name>
    <dbReference type="NCBI Taxonomy" id="1588"/>
    <lineage>
        <taxon>Bacteria</taxon>
        <taxon>Bacillati</taxon>
        <taxon>Bacillota</taxon>
        <taxon>Bacilli</taxon>
        <taxon>Lactobacillales</taxon>
        <taxon>Lactobacillaceae</taxon>
        <taxon>Lentilactobacillus</taxon>
    </lineage>
</organism>
<dbReference type="EMBL" id="CP047121">
    <property type="protein sequence ID" value="QHB51356.1"/>
    <property type="molecule type" value="Genomic_DNA"/>
</dbReference>
<dbReference type="RefSeq" id="WP_035444323.1">
    <property type="nucleotide sequence ID" value="NZ_CABKOL010000106.1"/>
</dbReference>
<gene>
    <name evidence="1" type="ORF">GQR93_03555</name>
</gene>
<name>A0A6P1E219_LENHI</name>
<proteinExistence type="predicted"/>
<reference evidence="1 2" key="1">
    <citation type="submission" date="2019-12" db="EMBL/GenBank/DDBJ databases">
        <title>Lactobacillus hilgardii FLUB.</title>
        <authorList>
            <person name="Gustaw K."/>
        </authorList>
    </citation>
    <scope>NUCLEOTIDE SEQUENCE [LARGE SCALE GENOMIC DNA]</scope>
    <source>
        <strain evidence="1 2">FLUB</strain>
    </source>
</reference>
<dbReference type="Proteomes" id="UP000465035">
    <property type="component" value="Chromosome"/>
</dbReference>